<name>A0A319CZR7_9EURO</name>
<dbReference type="AlphaFoldDB" id="A0A319CZR7"/>
<evidence type="ECO:0000256" key="1">
    <source>
        <dbReference type="SAM" id="SignalP"/>
    </source>
</evidence>
<accession>A0A319CZR7</accession>
<gene>
    <name evidence="2" type="ORF">BO71DRAFT_66612</name>
</gene>
<evidence type="ECO:0000313" key="2">
    <source>
        <dbReference type="EMBL" id="PYH90805.1"/>
    </source>
</evidence>
<keyword evidence="1" id="KW-0732">Signal</keyword>
<reference evidence="2 3" key="1">
    <citation type="submission" date="2018-02" db="EMBL/GenBank/DDBJ databases">
        <title>The genomes of Aspergillus section Nigri reveals drivers in fungal speciation.</title>
        <authorList>
            <consortium name="DOE Joint Genome Institute"/>
            <person name="Vesth T.C."/>
            <person name="Nybo J."/>
            <person name="Theobald S."/>
            <person name="Brandl J."/>
            <person name="Frisvad J.C."/>
            <person name="Nielsen K.F."/>
            <person name="Lyhne E.K."/>
            <person name="Kogle M.E."/>
            <person name="Kuo A."/>
            <person name="Riley R."/>
            <person name="Clum A."/>
            <person name="Nolan M."/>
            <person name="Lipzen A."/>
            <person name="Salamov A."/>
            <person name="Henrissat B."/>
            <person name="Wiebenga A."/>
            <person name="De vries R.P."/>
            <person name="Grigoriev I.V."/>
            <person name="Mortensen U.H."/>
            <person name="Andersen M.R."/>
            <person name="Baker S.E."/>
        </authorList>
    </citation>
    <scope>NUCLEOTIDE SEQUENCE [LARGE SCALE GENOMIC DNA]</scope>
    <source>
        <strain evidence="2 3">CBS 707.79</strain>
    </source>
</reference>
<sequence length="133" mass="14077">MPHSAVCCLLSAVCCLLSAASCLLPPASCLLLPPPASCLLHLPGLTVRINRSPPLARLAVHRGFCTPSLPPDLEAARVQAMLKIRLQCPALGFPRFSSIWSKPDLIGWVPSRGYDLLPTSPKGTTSLVLATAN</sequence>
<proteinExistence type="predicted"/>
<feature type="signal peptide" evidence="1">
    <location>
        <begin position="1"/>
        <end position="29"/>
    </location>
</feature>
<dbReference type="VEuPathDB" id="FungiDB:BO71DRAFT_66612"/>
<keyword evidence="3" id="KW-1185">Reference proteome</keyword>
<dbReference type="EMBL" id="KZ825967">
    <property type="protein sequence ID" value="PYH90805.1"/>
    <property type="molecule type" value="Genomic_DNA"/>
</dbReference>
<protein>
    <recommendedName>
        <fullName evidence="4">Ig-like domain-containing protein</fullName>
    </recommendedName>
</protein>
<feature type="chain" id="PRO_5016349685" description="Ig-like domain-containing protein" evidence="1">
    <location>
        <begin position="30"/>
        <end position="133"/>
    </location>
</feature>
<organism evidence="2 3">
    <name type="scientific">Aspergillus ellipticus CBS 707.79</name>
    <dbReference type="NCBI Taxonomy" id="1448320"/>
    <lineage>
        <taxon>Eukaryota</taxon>
        <taxon>Fungi</taxon>
        <taxon>Dikarya</taxon>
        <taxon>Ascomycota</taxon>
        <taxon>Pezizomycotina</taxon>
        <taxon>Eurotiomycetes</taxon>
        <taxon>Eurotiomycetidae</taxon>
        <taxon>Eurotiales</taxon>
        <taxon>Aspergillaceae</taxon>
        <taxon>Aspergillus</taxon>
        <taxon>Aspergillus subgen. Circumdati</taxon>
    </lineage>
</organism>
<evidence type="ECO:0008006" key="4">
    <source>
        <dbReference type="Google" id="ProtNLM"/>
    </source>
</evidence>
<dbReference type="Proteomes" id="UP000247810">
    <property type="component" value="Unassembled WGS sequence"/>
</dbReference>
<evidence type="ECO:0000313" key="3">
    <source>
        <dbReference type="Proteomes" id="UP000247810"/>
    </source>
</evidence>